<dbReference type="AlphaFoldDB" id="A0A6A4ZS90"/>
<dbReference type="PANTHER" id="PTHR48182">
    <property type="entry name" value="PROTEIN SERAC1"/>
    <property type="match status" value="1"/>
</dbReference>
<dbReference type="SUPFAM" id="SSF48371">
    <property type="entry name" value="ARM repeat"/>
    <property type="match status" value="1"/>
</dbReference>
<dbReference type="PANTHER" id="PTHR48182:SF2">
    <property type="entry name" value="PROTEIN SERAC1"/>
    <property type="match status" value="1"/>
</dbReference>
<feature type="compositionally biased region" description="Polar residues" evidence="16">
    <location>
        <begin position="53"/>
        <end position="62"/>
    </location>
</feature>
<evidence type="ECO:0000256" key="3">
    <source>
        <dbReference type="ARBA" id="ARBA00004240"/>
    </source>
</evidence>
<evidence type="ECO:0000256" key="16">
    <source>
        <dbReference type="SAM" id="MobiDB-lite"/>
    </source>
</evidence>
<keyword evidence="17" id="KW-0732">Signal</keyword>
<dbReference type="SUPFAM" id="SSF53474">
    <property type="entry name" value="alpha/beta-Hydrolases"/>
    <property type="match status" value="1"/>
</dbReference>
<comment type="similarity">
    <text evidence="13">Belongs to the SERAC1 family.</text>
</comment>
<evidence type="ECO:0000256" key="13">
    <source>
        <dbReference type="ARBA" id="ARBA00038024"/>
    </source>
</evidence>
<evidence type="ECO:0000256" key="15">
    <source>
        <dbReference type="ARBA" id="ARBA00041701"/>
    </source>
</evidence>
<evidence type="ECO:0000256" key="8">
    <source>
        <dbReference type="ARBA" id="ARBA00023098"/>
    </source>
</evidence>
<gene>
    <name evidence="18" type="ORF">AaE_010596</name>
</gene>
<evidence type="ECO:0000256" key="2">
    <source>
        <dbReference type="ARBA" id="ARBA00004173"/>
    </source>
</evidence>
<keyword evidence="6" id="KW-0256">Endoplasmic reticulum</keyword>
<dbReference type="InterPro" id="IPR016024">
    <property type="entry name" value="ARM-type_fold"/>
</dbReference>
<dbReference type="InterPro" id="IPR029058">
    <property type="entry name" value="AB_hydrolase_fold"/>
</dbReference>
<evidence type="ECO:0000256" key="4">
    <source>
        <dbReference type="ARBA" id="ARBA00022516"/>
    </source>
</evidence>
<dbReference type="GO" id="GO:0005783">
    <property type="term" value="C:endoplasmic reticulum"/>
    <property type="evidence" value="ECO:0007669"/>
    <property type="project" value="UniProtKB-SubCell"/>
</dbReference>
<sequence>MMHTRRLLGTMAGVAGAGVVSTWLYHPEDLSESVPKQNVRPAARSRSFDESKVQPSSPSMLSTRSYAVEQSAFRDLGDLLASATVSASQAYISWLSSNMNANTSTSDEAGGNPFRLVDPSVPLTSKDAKRVIDSSQFSLVLNAIAGDTRNQSPDASYRAINQLATNLECAAAIAERATRYGKKALLHLAKRHDVDSRLGNALRALTVLDGAECQFGPANLNSLVALVCTPDLPAPYAEFAWWALAATASNKALTPRYRWRKDWLGDDRVARTRAILMRNPYVWSAILAIDNNSSPLVQLHAARLVKEMCASGLPIEDHDRLDLIVHWLASDDKLVCAEALQAITSIAAHESVRVKLAAKGTLGTLYKKIHADAADTALLLGAVHALAFHHASSLDDHALSSVDNVNPNVDHDEYVDVLDFDEPTVVRGWIDLFTSFATHDDAKIAANAVACLDAISSHGKFRNQGMQEWVVAVLDSVLENVPMDVRRQASTVRAAKSRTRPLKSERPNSATHYVLAHTRALCALAFVLDRPDCQAAFIRAGGLPLLRAMLKSVESSTSADAAAVTGLQQEWARVVANLLSAPSATVVDELRQPFWSSRLEQLAHSKVTSKVQTHAARALHNLHTALHTSSSLLEDGWTDEEDEVSTHRNDGVVYMEGVHPFTMPQDNAAAATDYDVDIVFVHGLLGCAFETWAGGAAGQLQKAKVGVDRPVVFVTHSMGGLVVKKMLHDAATSSLAQRTKGLVFYGVPHHGSPVAAAIFPVASAVLRQGISIQHPVTSDLHGTPRLEALNEWCAGFVQDHNVHVLSVGESAPMRLPLVGVEALVVPEASSNPGFGAYVKLPDLDHIQVCKPASISDVRYTLTRDLIVDAVAAAAKDDEATMDINIYK</sequence>
<evidence type="ECO:0000256" key="7">
    <source>
        <dbReference type="ARBA" id="ARBA00022989"/>
    </source>
</evidence>
<dbReference type="GO" id="GO:0008654">
    <property type="term" value="P:phospholipid biosynthetic process"/>
    <property type="evidence" value="ECO:0007669"/>
    <property type="project" value="UniProtKB-KW"/>
</dbReference>
<evidence type="ECO:0000313" key="19">
    <source>
        <dbReference type="Proteomes" id="UP000469452"/>
    </source>
</evidence>
<reference evidence="18 19" key="1">
    <citation type="submission" date="2019-06" db="EMBL/GenBank/DDBJ databases">
        <title>Genomics analysis of Aphanomyces spp. identifies a new class of oomycete effector associated with host adaptation.</title>
        <authorList>
            <person name="Gaulin E."/>
        </authorList>
    </citation>
    <scope>NUCLEOTIDE SEQUENCE [LARGE SCALE GENOMIC DNA]</scope>
    <source>
        <strain evidence="18 19">E</strain>
    </source>
</reference>
<evidence type="ECO:0000256" key="10">
    <source>
        <dbReference type="ARBA" id="ARBA00023136"/>
    </source>
</evidence>
<evidence type="ECO:0000256" key="9">
    <source>
        <dbReference type="ARBA" id="ARBA00023128"/>
    </source>
</evidence>
<protein>
    <recommendedName>
        <fullName evidence="14">Protein SERAC1</fullName>
    </recommendedName>
    <alternativeName>
        <fullName evidence="15">Serine active site-containing protein 1</fullName>
    </alternativeName>
</protein>
<feature type="signal peptide" evidence="17">
    <location>
        <begin position="1"/>
        <end position="17"/>
    </location>
</feature>
<dbReference type="EMBL" id="VJMI01016503">
    <property type="protein sequence ID" value="KAF0718646.1"/>
    <property type="molecule type" value="Genomic_DNA"/>
</dbReference>
<evidence type="ECO:0000256" key="14">
    <source>
        <dbReference type="ARBA" id="ARBA00040991"/>
    </source>
</evidence>
<evidence type="ECO:0000256" key="6">
    <source>
        <dbReference type="ARBA" id="ARBA00022824"/>
    </source>
</evidence>
<keyword evidence="5" id="KW-0812">Transmembrane</keyword>
<keyword evidence="10" id="KW-0472">Membrane</keyword>
<keyword evidence="12" id="KW-1208">Phospholipid metabolism</keyword>
<dbReference type="InterPro" id="IPR011989">
    <property type="entry name" value="ARM-like"/>
</dbReference>
<evidence type="ECO:0000256" key="5">
    <source>
        <dbReference type="ARBA" id="ARBA00022692"/>
    </source>
</evidence>
<evidence type="ECO:0000256" key="17">
    <source>
        <dbReference type="SAM" id="SignalP"/>
    </source>
</evidence>
<dbReference type="Gene3D" id="3.40.50.1820">
    <property type="entry name" value="alpha/beta hydrolase"/>
    <property type="match status" value="1"/>
</dbReference>
<evidence type="ECO:0000313" key="18">
    <source>
        <dbReference type="EMBL" id="KAF0718646.1"/>
    </source>
</evidence>
<keyword evidence="4" id="KW-0444">Lipid biosynthesis</keyword>
<keyword evidence="11" id="KW-0594">Phospholipid biosynthesis</keyword>
<name>A0A6A4ZS90_APHAT</name>
<dbReference type="InterPro" id="IPR052374">
    <property type="entry name" value="SERAC1"/>
</dbReference>
<organism evidence="18 19">
    <name type="scientific">Aphanomyces astaci</name>
    <name type="common">Crayfish plague agent</name>
    <dbReference type="NCBI Taxonomy" id="112090"/>
    <lineage>
        <taxon>Eukaryota</taxon>
        <taxon>Sar</taxon>
        <taxon>Stramenopiles</taxon>
        <taxon>Oomycota</taxon>
        <taxon>Saprolegniomycetes</taxon>
        <taxon>Saprolegniales</taxon>
        <taxon>Verrucalvaceae</taxon>
        <taxon>Aphanomyces</taxon>
    </lineage>
</organism>
<feature type="region of interest" description="Disordered" evidence="16">
    <location>
        <begin position="31"/>
        <end position="62"/>
    </location>
</feature>
<comment type="caution">
    <text evidence="18">The sequence shown here is derived from an EMBL/GenBank/DDBJ whole genome shotgun (WGS) entry which is preliminary data.</text>
</comment>
<comment type="subcellular location">
    <subcellularLocation>
        <location evidence="3">Endoplasmic reticulum</location>
    </subcellularLocation>
    <subcellularLocation>
        <location evidence="1">Membrane</location>
        <topology evidence="1">Single-pass membrane protein</topology>
    </subcellularLocation>
    <subcellularLocation>
        <location evidence="2">Mitochondrion</location>
    </subcellularLocation>
</comment>
<keyword evidence="9" id="KW-0496">Mitochondrion</keyword>
<dbReference type="VEuPathDB" id="FungiDB:H257_06644"/>
<keyword evidence="7" id="KW-1133">Transmembrane helix</keyword>
<dbReference type="GO" id="GO:0005739">
    <property type="term" value="C:mitochondrion"/>
    <property type="evidence" value="ECO:0007669"/>
    <property type="project" value="UniProtKB-SubCell"/>
</dbReference>
<dbReference type="Proteomes" id="UP000469452">
    <property type="component" value="Unassembled WGS sequence"/>
</dbReference>
<dbReference type="Gene3D" id="1.25.10.10">
    <property type="entry name" value="Leucine-rich Repeat Variant"/>
    <property type="match status" value="2"/>
</dbReference>
<feature type="chain" id="PRO_5025480467" description="Protein SERAC1" evidence="17">
    <location>
        <begin position="18"/>
        <end position="887"/>
    </location>
</feature>
<accession>A0A6A4ZS90</accession>
<evidence type="ECO:0000256" key="1">
    <source>
        <dbReference type="ARBA" id="ARBA00004167"/>
    </source>
</evidence>
<keyword evidence="8" id="KW-0443">Lipid metabolism</keyword>
<evidence type="ECO:0000256" key="11">
    <source>
        <dbReference type="ARBA" id="ARBA00023209"/>
    </source>
</evidence>
<dbReference type="GO" id="GO:0016020">
    <property type="term" value="C:membrane"/>
    <property type="evidence" value="ECO:0007669"/>
    <property type="project" value="UniProtKB-SubCell"/>
</dbReference>
<evidence type="ECO:0000256" key="12">
    <source>
        <dbReference type="ARBA" id="ARBA00023264"/>
    </source>
</evidence>
<proteinExistence type="inferred from homology"/>